<keyword evidence="1 4" id="KW-0245">EGF-like domain</keyword>
<feature type="disulfide bond" evidence="4">
    <location>
        <begin position="64"/>
        <end position="73"/>
    </location>
</feature>
<feature type="compositionally biased region" description="Polar residues" evidence="5">
    <location>
        <begin position="265"/>
        <end position="276"/>
    </location>
</feature>
<feature type="disulfide bond" evidence="4">
    <location>
        <begin position="102"/>
        <end position="111"/>
    </location>
</feature>
<dbReference type="SUPFAM" id="SSF57196">
    <property type="entry name" value="EGF/Laminin"/>
    <property type="match status" value="2"/>
</dbReference>
<dbReference type="SMART" id="SM00181">
    <property type="entry name" value="EGF"/>
    <property type="match status" value="2"/>
</dbReference>
<accession>A0ABQ9GP60</accession>
<feature type="region of interest" description="Disordered" evidence="5">
    <location>
        <begin position="616"/>
        <end position="641"/>
    </location>
</feature>
<evidence type="ECO:0000259" key="6">
    <source>
        <dbReference type="PROSITE" id="PS50026"/>
    </source>
</evidence>
<dbReference type="InterPro" id="IPR000742">
    <property type="entry name" value="EGF"/>
</dbReference>
<dbReference type="Gene3D" id="2.10.25.10">
    <property type="entry name" value="Laminin"/>
    <property type="match status" value="2"/>
</dbReference>
<gene>
    <name evidence="7" type="ORF">PR048_024658</name>
</gene>
<evidence type="ECO:0000256" key="5">
    <source>
        <dbReference type="SAM" id="MobiDB-lite"/>
    </source>
</evidence>
<comment type="caution">
    <text evidence="7">The sequence shown here is derived from an EMBL/GenBank/DDBJ whole genome shotgun (WGS) entry which is preliminary data.</text>
</comment>
<evidence type="ECO:0000256" key="2">
    <source>
        <dbReference type="ARBA" id="ARBA00022737"/>
    </source>
</evidence>
<dbReference type="CDD" id="cd00054">
    <property type="entry name" value="EGF_CA"/>
    <property type="match status" value="2"/>
</dbReference>
<dbReference type="InterPro" id="IPR001881">
    <property type="entry name" value="EGF-like_Ca-bd_dom"/>
</dbReference>
<dbReference type="PROSITE" id="PS00022">
    <property type="entry name" value="EGF_1"/>
    <property type="match status" value="2"/>
</dbReference>
<name>A0ABQ9GP60_9NEOP</name>
<feature type="domain" description="EGF-like" evidence="6">
    <location>
        <begin position="76"/>
        <end position="112"/>
    </location>
</feature>
<proteinExistence type="predicted"/>
<organism evidence="7 8">
    <name type="scientific">Dryococelus australis</name>
    <dbReference type="NCBI Taxonomy" id="614101"/>
    <lineage>
        <taxon>Eukaryota</taxon>
        <taxon>Metazoa</taxon>
        <taxon>Ecdysozoa</taxon>
        <taxon>Arthropoda</taxon>
        <taxon>Hexapoda</taxon>
        <taxon>Insecta</taxon>
        <taxon>Pterygota</taxon>
        <taxon>Neoptera</taxon>
        <taxon>Polyneoptera</taxon>
        <taxon>Phasmatodea</taxon>
        <taxon>Verophasmatodea</taxon>
        <taxon>Anareolatae</taxon>
        <taxon>Phasmatidae</taxon>
        <taxon>Eurycanthinae</taxon>
        <taxon>Dryococelus</taxon>
    </lineage>
</organism>
<keyword evidence="8" id="KW-1185">Reference proteome</keyword>
<dbReference type="PROSITE" id="PS50026">
    <property type="entry name" value="EGF_3"/>
    <property type="match status" value="2"/>
</dbReference>
<feature type="region of interest" description="Disordered" evidence="5">
    <location>
        <begin position="434"/>
        <end position="454"/>
    </location>
</feature>
<dbReference type="Proteomes" id="UP001159363">
    <property type="component" value="Chromosome 9"/>
</dbReference>
<protein>
    <recommendedName>
        <fullName evidence="6">EGF-like domain-containing protein</fullName>
    </recommendedName>
</protein>
<dbReference type="InterPro" id="IPR051022">
    <property type="entry name" value="Notch_Cell-Fate_Det"/>
</dbReference>
<evidence type="ECO:0000256" key="4">
    <source>
        <dbReference type="PROSITE-ProRule" id="PRU00076"/>
    </source>
</evidence>
<evidence type="ECO:0000313" key="7">
    <source>
        <dbReference type="EMBL" id="KAJ8873822.1"/>
    </source>
</evidence>
<reference evidence="7 8" key="1">
    <citation type="submission" date="2023-02" db="EMBL/GenBank/DDBJ databases">
        <title>LHISI_Scaffold_Assembly.</title>
        <authorList>
            <person name="Stuart O.P."/>
            <person name="Cleave R."/>
            <person name="Magrath M.J.L."/>
            <person name="Mikheyev A.S."/>
        </authorList>
    </citation>
    <scope>NUCLEOTIDE SEQUENCE [LARGE SCALE GENOMIC DNA]</scope>
    <source>
        <strain evidence="7">Daus_M_001</strain>
        <tissue evidence="7">Leg muscle</tissue>
    </source>
</reference>
<evidence type="ECO:0000256" key="1">
    <source>
        <dbReference type="ARBA" id="ARBA00022536"/>
    </source>
</evidence>
<dbReference type="PROSITE" id="PS01186">
    <property type="entry name" value="EGF_2"/>
    <property type="match status" value="2"/>
</dbReference>
<evidence type="ECO:0000313" key="8">
    <source>
        <dbReference type="Proteomes" id="UP001159363"/>
    </source>
</evidence>
<keyword evidence="3 4" id="KW-1015">Disulfide bond</keyword>
<sequence>MSGHFSPGKVNDWTAVVRQVAVPNAGDGVCVCVLPDLNYCGTHEPCTNGGTCENTAPDQYLCTCSEGFSGLNCEVVDNPCATAPCAHGGTCVETAGQFHCTCTSGWTGATCHDMTPSQHRHKHQTHDGHLMKTTITVIPSVSGEDGGVRVQGPRNFADSFGKIRPPMIQLVRRLSGVREVLDSNPRYDLLIGIGHPEGRFSETSAGSTGNFVIVTAAQPIWVGSGDISTALNIVLWRVDEGEVSAGMQGQGKLEIPEKTCRPAASSGTVPTGENPKTTPPGLVASSLITAPPRPLPIWSAGREDSTMACSKGIMPAFAWSDRESWKIEIRTESGPGNETTSSRMRDEDLPPHHVARYTVNESRSGENWLIEATPWGRAKRITGKGIGSASTTRVKLAFLAETRGEGDARCVDAKLQVPSMNGVETTRRANEIRKQQNLPPASNDLLRGEGAEGPGKGGVTGLPLNLLHEQSKLQEVQNFPFEACSIEKSRKCKDLRTSLNAVLLTPRGTNKELRGCRSSPLVDKSPRARYVIGRQGASFRAGTPLAAGAIAFALLGINWPADIGASRGRGFDTGAQTMARDLIKPRMRAAAVVGRGCGCAPRVFFPLATHTRPIFAANPHPPPLQRSLSGHKRGSDKDDTDTPVKCAIATTRKALNWRVMFSTCCVYLWVETRSFRGFVRQLATPQSFAHSSINTAQQRPDEDSYFVSPHVFLVIRGTSTPESKSAIPLRRLIKRPDEKLTKPRRPRGLRPGCTNIFPDPRSNDPSSKLGSSLIFIPM</sequence>
<feature type="region of interest" description="Disordered" evidence="5">
    <location>
        <begin position="737"/>
        <end position="771"/>
    </location>
</feature>
<comment type="caution">
    <text evidence="4">Lacks conserved residue(s) required for the propagation of feature annotation.</text>
</comment>
<dbReference type="EMBL" id="JARBHB010000010">
    <property type="protein sequence ID" value="KAJ8873822.1"/>
    <property type="molecule type" value="Genomic_DNA"/>
</dbReference>
<dbReference type="Pfam" id="PF00008">
    <property type="entry name" value="EGF"/>
    <property type="match status" value="2"/>
</dbReference>
<feature type="region of interest" description="Disordered" evidence="5">
    <location>
        <begin position="259"/>
        <end position="279"/>
    </location>
</feature>
<dbReference type="SMART" id="SM00179">
    <property type="entry name" value="EGF_CA"/>
    <property type="match status" value="2"/>
</dbReference>
<evidence type="ECO:0000256" key="3">
    <source>
        <dbReference type="ARBA" id="ARBA00023157"/>
    </source>
</evidence>
<dbReference type="PANTHER" id="PTHR24049">
    <property type="entry name" value="CRUMBS FAMILY MEMBER"/>
    <property type="match status" value="1"/>
</dbReference>
<feature type="domain" description="EGF-like" evidence="6">
    <location>
        <begin position="36"/>
        <end position="74"/>
    </location>
</feature>
<keyword evidence="2" id="KW-0677">Repeat</keyword>